<evidence type="ECO:0000313" key="4">
    <source>
        <dbReference type="EMBL" id="CAK0902206.1"/>
    </source>
</evidence>
<dbReference type="CDD" id="cd00105">
    <property type="entry name" value="KH-I"/>
    <property type="match status" value="1"/>
</dbReference>
<name>A0ABN9XVG4_9DINO</name>
<feature type="region of interest" description="Disordered" evidence="2">
    <location>
        <begin position="224"/>
        <end position="255"/>
    </location>
</feature>
<dbReference type="SMART" id="SM00322">
    <property type="entry name" value="KH"/>
    <property type="match status" value="1"/>
</dbReference>
<keyword evidence="1" id="KW-0694">RNA-binding</keyword>
<proteinExistence type="predicted"/>
<keyword evidence="5" id="KW-1185">Reference proteome</keyword>
<comment type="caution">
    <text evidence="4">The sequence shown here is derived from an EMBL/GenBank/DDBJ whole genome shotgun (WGS) entry which is preliminary data.</text>
</comment>
<feature type="domain" description="K Homology" evidence="3">
    <location>
        <begin position="130"/>
        <end position="203"/>
    </location>
</feature>
<evidence type="ECO:0000256" key="2">
    <source>
        <dbReference type="SAM" id="MobiDB-lite"/>
    </source>
</evidence>
<dbReference type="EMBL" id="CAUYUJ010021038">
    <property type="protein sequence ID" value="CAK0902206.1"/>
    <property type="molecule type" value="Genomic_DNA"/>
</dbReference>
<dbReference type="InterPro" id="IPR004088">
    <property type="entry name" value="KH_dom_type_1"/>
</dbReference>
<dbReference type="Pfam" id="PF00013">
    <property type="entry name" value="KH_1"/>
    <property type="match status" value="1"/>
</dbReference>
<evidence type="ECO:0000256" key="1">
    <source>
        <dbReference type="PROSITE-ProRule" id="PRU00117"/>
    </source>
</evidence>
<reference evidence="4" key="1">
    <citation type="submission" date="2023-10" db="EMBL/GenBank/DDBJ databases">
        <authorList>
            <person name="Chen Y."/>
            <person name="Shah S."/>
            <person name="Dougan E. K."/>
            <person name="Thang M."/>
            <person name="Chan C."/>
        </authorList>
    </citation>
    <scope>NUCLEOTIDE SEQUENCE [LARGE SCALE GENOMIC DNA]</scope>
</reference>
<dbReference type="PROSITE" id="PS50084">
    <property type="entry name" value="KH_TYPE_1"/>
    <property type="match status" value="1"/>
</dbReference>
<dbReference type="InterPro" id="IPR004087">
    <property type="entry name" value="KH_dom"/>
</dbReference>
<evidence type="ECO:0000313" key="5">
    <source>
        <dbReference type="Proteomes" id="UP001189429"/>
    </source>
</evidence>
<dbReference type="InterPro" id="IPR036612">
    <property type="entry name" value="KH_dom_type_1_sf"/>
</dbReference>
<organism evidence="4 5">
    <name type="scientific">Prorocentrum cordatum</name>
    <dbReference type="NCBI Taxonomy" id="2364126"/>
    <lineage>
        <taxon>Eukaryota</taxon>
        <taxon>Sar</taxon>
        <taxon>Alveolata</taxon>
        <taxon>Dinophyceae</taxon>
        <taxon>Prorocentrales</taxon>
        <taxon>Prorocentraceae</taxon>
        <taxon>Prorocentrum</taxon>
    </lineage>
</organism>
<sequence>MAGSVDALQHCLTLKLPDLEYARASLRACSRDVVALLGTKTHVPDVRSLLQHPSATAAFTTIATACWRRWLWCNRCHCLRPADNASCQIADGRITTLLFGGLFLIAAHHAGRVASVQCSECAGSRHGRDAPAVRHLPLLKCDRGAVIGAKGNVVEAIRRETGARVQVPPPDVAQDDHRLTLSGTWEQFRRVNRAVEAVLLGASVNDALARSAVVPLACPTPLAPPMHRSRGEASSAPLGQTRGRALSRSRWTPSLSGSLSRSVIIHREFVRAGIVRRLPPRSHSSAGRDWSSAARCSMAASRGRGAGRGGVRRPSARRRRRRLRPMIFVFLPSALARTPWGCVPLFLPLPFYRSLSPRAPPPPPPLQLLPISFSLCSLCAPSSDRGMRAESDSEFDARGACLTVCFPSSRW</sequence>
<gene>
    <name evidence="4" type="ORF">PCOR1329_LOCUS78889</name>
</gene>
<accession>A0ABN9XVG4</accession>
<protein>
    <recommendedName>
        <fullName evidence="3">K Homology domain-containing protein</fullName>
    </recommendedName>
</protein>
<evidence type="ECO:0000259" key="3">
    <source>
        <dbReference type="SMART" id="SM00322"/>
    </source>
</evidence>
<dbReference type="Gene3D" id="3.30.1370.10">
    <property type="entry name" value="K Homology domain, type 1"/>
    <property type="match status" value="1"/>
</dbReference>
<dbReference type="Proteomes" id="UP001189429">
    <property type="component" value="Unassembled WGS sequence"/>
</dbReference>
<dbReference type="SUPFAM" id="SSF54791">
    <property type="entry name" value="Eukaryotic type KH-domain (KH-domain type I)"/>
    <property type="match status" value="1"/>
</dbReference>